<sequence length="107" mass="12088">MKRRTASNDLRWRQQVTTVLLAVCLSLALTSCGNKPPPSLIKPPLLLSPESAMTQCEIPKFTGATWSDSALYAMTLKQALRICKGRLDEVIQWRNSQINSRYRKEVP</sequence>
<reference evidence="1 2" key="1">
    <citation type="submission" date="2021-01" db="EMBL/GenBank/DDBJ databases">
        <title>FDA dAtabase for Regulatory Grade micrObial Sequences (FDA-ARGOS): Supporting development and validation of Infectious Disease Dx tests.</title>
        <authorList>
            <person name="Blissenbach B."/>
            <person name="Krut O."/>
            <person name="Tallon L."/>
            <person name="Sadzewicz L."/>
            <person name="Zhao X."/>
            <person name="Boylan J."/>
            <person name="Ott S."/>
            <person name="Bowen H."/>
            <person name="Vavikolanu K."/>
            <person name="Mehta A."/>
            <person name="Aluvathingal J."/>
            <person name="Nadendla S."/>
            <person name="Yan Y."/>
            <person name="Sichtig H."/>
        </authorList>
    </citation>
    <scope>NUCLEOTIDE SEQUENCE [LARGE SCALE GENOMIC DNA]</scope>
    <source>
        <strain evidence="1 2">FDAARGOS_1082</strain>
    </source>
</reference>
<dbReference type="RefSeq" id="WP_162470553.1">
    <property type="nucleotide sequence ID" value="NZ_CGBC01000011.1"/>
</dbReference>
<dbReference type="PROSITE" id="PS51257">
    <property type="entry name" value="PROKAR_LIPOPROTEIN"/>
    <property type="match status" value="1"/>
</dbReference>
<dbReference type="EMBL" id="CP068146">
    <property type="protein sequence ID" value="QQU49208.1"/>
    <property type="molecule type" value="Genomic_DNA"/>
</dbReference>
<evidence type="ECO:0000313" key="2">
    <source>
        <dbReference type="Proteomes" id="UP000595309"/>
    </source>
</evidence>
<dbReference type="GeneID" id="51907343"/>
<gene>
    <name evidence="1" type="ORF">I6I39_01235</name>
</gene>
<dbReference type="Pfam" id="PF23793">
    <property type="entry name" value="LysC"/>
    <property type="match status" value="1"/>
</dbReference>
<dbReference type="InterPro" id="IPR058979">
    <property type="entry name" value="LysC-like"/>
</dbReference>
<proteinExistence type="predicted"/>
<dbReference type="Proteomes" id="UP000595309">
    <property type="component" value="Chromosome"/>
</dbReference>
<evidence type="ECO:0000313" key="1">
    <source>
        <dbReference type="EMBL" id="QQU49208.1"/>
    </source>
</evidence>
<organism evidence="1 2">
    <name type="scientific">Yersinia enterocolitica</name>
    <dbReference type="NCBI Taxonomy" id="630"/>
    <lineage>
        <taxon>Bacteria</taxon>
        <taxon>Pseudomonadati</taxon>
        <taxon>Pseudomonadota</taxon>
        <taxon>Gammaproteobacteria</taxon>
        <taxon>Enterobacterales</taxon>
        <taxon>Yersiniaceae</taxon>
        <taxon>Yersinia</taxon>
    </lineage>
</organism>
<dbReference type="AlphaFoldDB" id="A0A7T9XXZ3"/>
<name>A0A7T9XXZ3_YEREN</name>
<accession>A0A7T9XXZ3</accession>
<protein>
    <submittedName>
        <fullName evidence="1">Uncharacterized protein</fullName>
    </submittedName>
</protein>